<dbReference type="EMBL" id="JACNLL010000047">
    <property type="protein sequence ID" value="MBC8199339.1"/>
    <property type="molecule type" value="Genomic_DNA"/>
</dbReference>
<dbReference type="AlphaFoldDB" id="A0A8J6N4W6"/>
<dbReference type="Pfam" id="PF03358">
    <property type="entry name" value="FMN_red"/>
    <property type="match status" value="1"/>
</dbReference>
<sequence>MMVLGLQGSPREKGNTAFLLSVFMREAKKLGAQTHVIEVDKKNIIPCREYTVCSKKGFCPIDDDMKNEIYPLLRKADVIVAATPIFFYHTTAQLKALIDRCQVFWARKYLLKLSDPGQKFRRGFLLALGASKGKNLFDGVHLTAKYFFDAVGASYYGSLTYRRISNPGDMEKHPTVLKDVKKAVSALLQPF</sequence>
<proteinExistence type="predicted"/>
<dbReference type="PANTHER" id="PTHR43278:SF4">
    <property type="entry name" value="NAD(P)H-DEPENDENT FMN-CONTAINING OXIDOREDUCTASE YWQN-RELATED"/>
    <property type="match status" value="1"/>
</dbReference>
<keyword evidence="2" id="KW-0288">FMN</keyword>
<dbReference type="PANTHER" id="PTHR43278">
    <property type="entry name" value="NAD(P)H-DEPENDENT FMN-CONTAINING OXIDOREDUCTASE YWQN-RELATED"/>
    <property type="match status" value="1"/>
</dbReference>
<evidence type="ECO:0000259" key="3">
    <source>
        <dbReference type="Pfam" id="PF03358"/>
    </source>
</evidence>
<dbReference type="SUPFAM" id="SSF52218">
    <property type="entry name" value="Flavoproteins"/>
    <property type="match status" value="1"/>
</dbReference>
<organism evidence="4 5">
    <name type="scientific">Candidatus Desulfaltia bathyphila</name>
    <dbReference type="NCBI Taxonomy" id="2841697"/>
    <lineage>
        <taxon>Bacteria</taxon>
        <taxon>Pseudomonadati</taxon>
        <taxon>Thermodesulfobacteriota</taxon>
        <taxon>Desulfobacteria</taxon>
        <taxon>Desulfobacterales</taxon>
        <taxon>Desulfobacterales incertae sedis</taxon>
        <taxon>Candidatus Desulfaltia</taxon>
    </lineage>
</organism>
<dbReference type="InterPro" id="IPR051796">
    <property type="entry name" value="ISF_SsuE-like"/>
</dbReference>
<keyword evidence="1" id="KW-0285">Flavoprotein</keyword>
<dbReference type="Proteomes" id="UP000603545">
    <property type="component" value="Unassembled WGS sequence"/>
</dbReference>
<dbReference type="GO" id="GO:0016491">
    <property type="term" value="F:oxidoreductase activity"/>
    <property type="evidence" value="ECO:0007669"/>
    <property type="project" value="InterPro"/>
</dbReference>
<name>A0A8J6N4W6_9BACT</name>
<evidence type="ECO:0000256" key="1">
    <source>
        <dbReference type="ARBA" id="ARBA00022630"/>
    </source>
</evidence>
<evidence type="ECO:0000313" key="5">
    <source>
        <dbReference type="Proteomes" id="UP000603545"/>
    </source>
</evidence>
<comment type="caution">
    <text evidence="4">The sequence shown here is derived from an EMBL/GenBank/DDBJ whole genome shotgun (WGS) entry which is preliminary data.</text>
</comment>
<evidence type="ECO:0000313" key="4">
    <source>
        <dbReference type="EMBL" id="MBC8199339.1"/>
    </source>
</evidence>
<dbReference type="InterPro" id="IPR005025">
    <property type="entry name" value="FMN_Rdtase-like_dom"/>
</dbReference>
<feature type="domain" description="NADPH-dependent FMN reductase-like" evidence="3">
    <location>
        <begin position="1"/>
        <end position="135"/>
    </location>
</feature>
<evidence type="ECO:0000256" key="2">
    <source>
        <dbReference type="ARBA" id="ARBA00022643"/>
    </source>
</evidence>
<reference evidence="4 5" key="1">
    <citation type="submission" date="2020-08" db="EMBL/GenBank/DDBJ databases">
        <title>Bridging the membrane lipid divide: bacteria of the FCB group superphylum have the potential to synthesize archaeal ether lipids.</title>
        <authorList>
            <person name="Villanueva L."/>
            <person name="Von Meijenfeldt F.A.B."/>
            <person name="Westbye A.B."/>
            <person name="Yadav S."/>
            <person name="Hopmans E.C."/>
            <person name="Dutilh B.E."/>
            <person name="Sinninghe Damste J.S."/>
        </authorList>
    </citation>
    <scope>NUCLEOTIDE SEQUENCE [LARGE SCALE GENOMIC DNA]</scope>
    <source>
        <strain evidence="4">NIOZ-UU82</strain>
    </source>
</reference>
<dbReference type="InterPro" id="IPR029039">
    <property type="entry name" value="Flavoprotein-like_sf"/>
</dbReference>
<accession>A0A8J6N4W6</accession>
<protein>
    <submittedName>
        <fullName evidence="4">Flavodoxin family protein</fullName>
    </submittedName>
</protein>
<gene>
    <name evidence="4" type="ORF">H8E80_04745</name>
</gene>
<dbReference type="Gene3D" id="3.40.50.360">
    <property type="match status" value="1"/>
</dbReference>